<protein>
    <submittedName>
        <fullName evidence="2">COP9 signalosome complex subunit 2</fullName>
    </submittedName>
</protein>
<evidence type="ECO:0000313" key="3">
    <source>
        <dbReference type="Proteomes" id="UP000002748"/>
    </source>
</evidence>
<dbReference type="InterPro" id="IPR050871">
    <property type="entry name" value="26S_Proteasome/COP9_Components"/>
</dbReference>
<dbReference type="Gene3D" id="1.25.40.570">
    <property type="match status" value="1"/>
</dbReference>
<dbReference type="KEGG" id="tasa:A1Q1_02296"/>
<comment type="caution">
    <text evidence="2">The sequence shown here is derived from an EMBL/GenBank/DDBJ whole genome shotgun (WGS) entry which is preliminary data.</text>
</comment>
<reference evidence="2 3" key="1">
    <citation type="journal article" date="2012" name="Eukaryot. Cell">
        <title>Draft genome sequence of CBS 2479, the standard type strain of Trichosporon asahii.</title>
        <authorList>
            <person name="Yang R.Y."/>
            <person name="Li H.T."/>
            <person name="Zhu H."/>
            <person name="Zhou G.P."/>
            <person name="Wang M."/>
            <person name="Wang L."/>
        </authorList>
    </citation>
    <scope>NUCLEOTIDE SEQUENCE [LARGE SCALE GENOMIC DNA]</scope>
    <source>
        <strain evidence="3">ATCC 90039 / CBS 2479 / JCM 2466 / KCTC 7840 / NCYC 2677 / UAMH 7654</strain>
    </source>
</reference>
<dbReference type="InterPro" id="IPR036390">
    <property type="entry name" value="WH_DNA-bd_sf"/>
</dbReference>
<feature type="domain" description="PCI" evidence="1">
    <location>
        <begin position="210"/>
        <end position="290"/>
    </location>
</feature>
<organism evidence="2 3">
    <name type="scientific">Trichosporon asahii var. asahii (strain ATCC 90039 / CBS 2479 / JCM 2466 / KCTC 7840 / NBRC 103889/ NCYC 2677 / UAMH 7654)</name>
    <name type="common">Yeast</name>
    <dbReference type="NCBI Taxonomy" id="1186058"/>
    <lineage>
        <taxon>Eukaryota</taxon>
        <taxon>Fungi</taxon>
        <taxon>Dikarya</taxon>
        <taxon>Basidiomycota</taxon>
        <taxon>Agaricomycotina</taxon>
        <taxon>Tremellomycetes</taxon>
        <taxon>Trichosporonales</taxon>
        <taxon>Trichosporonaceae</taxon>
        <taxon>Trichosporon</taxon>
    </lineage>
</organism>
<gene>
    <name evidence="2" type="ORF">A1Q1_02296</name>
</gene>
<dbReference type="PANTHER" id="PTHR10678">
    <property type="entry name" value="26S PROTEASOME NON-ATPASE REGULATORY SUBUNIT 11/COP9 SIGNALOSOME COMPLEX SUBUNIT 2"/>
    <property type="match status" value="1"/>
</dbReference>
<dbReference type="SMART" id="SM00088">
    <property type="entry name" value="PINT"/>
    <property type="match status" value="1"/>
</dbReference>
<dbReference type="GeneID" id="25985810"/>
<proteinExistence type="predicted"/>
<sequence>MSDDGDDFMMDTALKEDDPQGALKAFRSIVDEQGEKGECLLQYASRSPDVPLDTLEEFYEVTRVACEEAKNECKLKLAKLWLDRKEYARLTPVLEALHATCEPGSTSASEDQTKGSLRTEAWDKASTDLFESFRQYDECGSSQRIQVLKYLVLAYMLMGSEINPFDSQETQPNDPQIVAMTSLVSAYQARDEKLTTVNASTITADPFIRYFIEDLLRSLRKQYIVDIVKPYTRMKIDFLAQEVENLVVSLILDGRIPGKIDQIQGIIVLNRFRAEQKDRYVQVSQLSKELATLSNRVVRDKVARDARSAWMGGLESFA</sequence>
<dbReference type="VEuPathDB" id="FungiDB:A1Q1_02296"/>
<evidence type="ECO:0000313" key="2">
    <source>
        <dbReference type="EMBL" id="EJT48686.1"/>
    </source>
</evidence>
<dbReference type="EMBL" id="ALBS01000194">
    <property type="protein sequence ID" value="EJT48686.1"/>
    <property type="molecule type" value="Genomic_DNA"/>
</dbReference>
<dbReference type="Proteomes" id="UP000002748">
    <property type="component" value="Unassembled WGS sequence"/>
</dbReference>
<dbReference type="SMART" id="SM00753">
    <property type="entry name" value="PAM"/>
    <property type="match status" value="1"/>
</dbReference>
<dbReference type="Pfam" id="PF01399">
    <property type="entry name" value="PCI"/>
    <property type="match status" value="1"/>
</dbReference>
<name>J5T1M6_TRIAS</name>
<evidence type="ECO:0000259" key="1">
    <source>
        <dbReference type="SMART" id="SM00088"/>
    </source>
</evidence>
<dbReference type="HOGENOM" id="CLU_028981_0_0_1"/>
<accession>J5T1M6</accession>
<dbReference type="InterPro" id="IPR000717">
    <property type="entry name" value="PCI_dom"/>
</dbReference>
<dbReference type="SUPFAM" id="SSF46785">
    <property type="entry name" value="Winged helix' DNA-binding domain"/>
    <property type="match status" value="1"/>
</dbReference>
<dbReference type="OrthoDB" id="194139at2759"/>
<dbReference type="RefSeq" id="XP_014180716.1">
    <property type="nucleotide sequence ID" value="XM_014325241.1"/>
</dbReference>
<dbReference type="AlphaFoldDB" id="J5T1M6"/>